<dbReference type="Proteomes" id="UP000198538">
    <property type="component" value="Unassembled WGS sequence"/>
</dbReference>
<evidence type="ECO:0000256" key="5">
    <source>
        <dbReference type="ARBA" id="ARBA00023136"/>
    </source>
</evidence>
<organism evidence="7 8">
    <name type="scientific">Paenibacillus polysaccharolyticus</name>
    <dbReference type="NCBI Taxonomy" id="582692"/>
    <lineage>
        <taxon>Bacteria</taxon>
        <taxon>Bacillati</taxon>
        <taxon>Bacillota</taxon>
        <taxon>Bacilli</taxon>
        <taxon>Bacillales</taxon>
        <taxon>Paenibacillaceae</taxon>
        <taxon>Paenibacillus</taxon>
    </lineage>
</organism>
<feature type="transmembrane region" description="Helical" evidence="6">
    <location>
        <begin position="181"/>
        <end position="200"/>
    </location>
</feature>
<keyword evidence="2 6" id="KW-0812">Transmembrane</keyword>
<dbReference type="PANTHER" id="PTHR30474:SF1">
    <property type="entry name" value="PEPTIDOGLYCAN GLYCOSYLTRANSFERASE MRDB"/>
    <property type="match status" value="1"/>
</dbReference>
<gene>
    <name evidence="7" type="ORF">SAMN05720606_11354</name>
</gene>
<feature type="transmembrane region" description="Helical" evidence="6">
    <location>
        <begin position="132"/>
        <end position="151"/>
    </location>
</feature>
<evidence type="ECO:0000313" key="8">
    <source>
        <dbReference type="Proteomes" id="UP000198538"/>
    </source>
</evidence>
<feature type="transmembrane region" description="Helical" evidence="6">
    <location>
        <begin position="70"/>
        <end position="88"/>
    </location>
</feature>
<dbReference type="GO" id="GO:0008360">
    <property type="term" value="P:regulation of cell shape"/>
    <property type="evidence" value="ECO:0007669"/>
    <property type="project" value="UniProtKB-KW"/>
</dbReference>
<evidence type="ECO:0000256" key="2">
    <source>
        <dbReference type="ARBA" id="ARBA00022692"/>
    </source>
</evidence>
<dbReference type="RefSeq" id="WP_090922823.1">
    <property type="nucleotide sequence ID" value="NZ_FMVM01000013.1"/>
</dbReference>
<evidence type="ECO:0000313" key="7">
    <source>
        <dbReference type="EMBL" id="SCY95443.1"/>
    </source>
</evidence>
<feature type="transmembrane region" description="Helical" evidence="6">
    <location>
        <begin position="12"/>
        <end position="33"/>
    </location>
</feature>
<dbReference type="GO" id="GO:0005886">
    <property type="term" value="C:plasma membrane"/>
    <property type="evidence" value="ECO:0007669"/>
    <property type="project" value="TreeGrafter"/>
</dbReference>
<comment type="subcellular location">
    <subcellularLocation>
        <location evidence="1">Membrane</location>
        <topology evidence="1">Multi-pass membrane protein</topology>
    </subcellularLocation>
</comment>
<proteinExistence type="predicted"/>
<dbReference type="AlphaFoldDB" id="A0A1G5K488"/>
<feature type="transmembrane region" description="Helical" evidence="6">
    <location>
        <begin position="45"/>
        <end position="63"/>
    </location>
</feature>
<dbReference type="GO" id="GO:0015648">
    <property type="term" value="F:lipid-linked peptidoglycan transporter activity"/>
    <property type="evidence" value="ECO:0007669"/>
    <property type="project" value="TreeGrafter"/>
</dbReference>
<dbReference type="GO" id="GO:0051301">
    <property type="term" value="P:cell division"/>
    <property type="evidence" value="ECO:0007669"/>
    <property type="project" value="InterPro"/>
</dbReference>
<dbReference type="InterPro" id="IPR001182">
    <property type="entry name" value="FtsW/RodA"/>
</dbReference>
<evidence type="ECO:0000256" key="4">
    <source>
        <dbReference type="ARBA" id="ARBA00022989"/>
    </source>
</evidence>
<keyword evidence="8" id="KW-1185">Reference proteome</keyword>
<evidence type="ECO:0000256" key="3">
    <source>
        <dbReference type="ARBA" id="ARBA00022960"/>
    </source>
</evidence>
<feature type="transmembrane region" description="Helical" evidence="6">
    <location>
        <begin position="108"/>
        <end position="125"/>
    </location>
</feature>
<accession>A0A1G5K488</accession>
<name>A0A1G5K488_9BACL</name>
<dbReference type="PROSITE" id="PS00428">
    <property type="entry name" value="FTSW_RODA_SPOVE"/>
    <property type="match status" value="1"/>
</dbReference>
<sequence>MLHKFKKIDYSIVFILVILMVISIMAIYSTTFGRPKVEGFSKNMIVFYVLGFVVFFGMSMINYKFIVKNYLYIYGLGLLLLVLVLFIGNEYYGAQGWLSIGGISLQPSELFKLCLIVMLSTLLARKKNRPLFFGRDVIPISLCVLPPLLLVLLQNDLGAVLSYIFIWIGLLWIGNIKFSHALIGFVLAVSAIVAGIQAYIHYHDEITSFLKDIKRAHWAERFDPWLVPELTSRDVLWQTYNAKLAIGSGGVTGKGYMEGTTIQSNRVPLAYADSIFVQIGEEFGFVGASVLLLLYFILIHRLVLIALECKDRVGAYLIVGIIAMILYQVFVNIGPFIGLMPLTGITLPFISYGGTSLLINMISMGIAMSIKVHTEENEDILGAAEQPSITELILKLFRRKPAQQEQPEQ</sequence>
<feature type="transmembrane region" description="Helical" evidence="6">
    <location>
        <begin position="157"/>
        <end position="174"/>
    </location>
</feature>
<dbReference type="InterPro" id="IPR018365">
    <property type="entry name" value="Cell_cycle_FtsW-rel_CS"/>
</dbReference>
<dbReference type="Pfam" id="PF01098">
    <property type="entry name" value="FTSW_RODA_SPOVE"/>
    <property type="match status" value="1"/>
</dbReference>
<feature type="transmembrane region" description="Helical" evidence="6">
    <location>
        <begin position="315"/>
        <end position="337"/>
    </location>
</feature>
<dbReference type="EMBL" id="FMVM01000013">
    <property type="protein sequence ID" value="SCY95443.1"/>
    <property type="molecule type" value="Genomic_DNA"/>
</dbReference>
<feature type="transmembrane region" description="Helical" evidence="6">
    <location>
        <begin position="283"/>
        <end position="303"/>
    </location>
</feature>
<keyword evidence="5 6" id="KW-0472">Membrane</keyword>
<evidence type="ECO:0000256" key="6">
    <source>
        <dbReference type="SAM" id="Phobius"/>
    </source>
</evidence>
<dbReference type="STRING" id="582692.SAMN05720606_11354"/>
<keyword evidence="4 6" id="KW-1133">Transmembrane helix</keyword>
<dbReference type="GO" id="GO:0032153">
    <property type="term" value="C:cell division site"/>
    <property type="evidence" value="ECO:0007669"/>
    <property type="project" value="TreeGrafter"/>
</dbReference>
<protein>
    <submittedName>
        <fullName evidence="7">Rod shape determining protein RodA</fullName>
    </submittedName>
</protein>
<keyword evidence="3" id="KW-0133">Cell shape</keyword>
<dbReference type="PANTHER" id="PTHR30474">
    <property type="entry name" value="CELL CYCLE PROTEIN"/>
    <property type="match status" value="1"/>
</dbReference>
<evidence type="ECO:0000256" key="1">
    <source>
        <dbReference type="ARBA" id="ARBA00004141"/>
    </source>
</evidence>
<reference evidence="8" key="1">
    <citation type="submission" date="2016-10" db="EMBL/GenBank/DDBJ databases">
        <authorList>
            <person name="Varghese N."/>
            <person name="Submissions S."/>
        </authorList>
    </citation>
    <scope>NUCLEOTIDE SEQUENCE [LARGE SCALE GENOMIC DNA]</scope>
    <source>
        <strain evidence="8">BL9</strain>
    </source>
</reference>